<comment type="similarity">
    <text evidence="2 11">Belongs to the folylpolyglutamate synthase family.</text>
</comment>
<keyword evidence="5" id="KW-0479">Metal-binding</keyword>
<dbReference type="Pfam" id="PF02875">
    <property type="entry name" value="Mur_ligase_C"/>
    <property type="match status" value="1"/>
</dbReference>
<name>A0A1G6BHW5_EUBOX</name>
<dbReference type="Proteomes" id="UP000199228">
    <property type="component" value="Unassembled WGS sequence"/>
</dbReference>
<dbReference type="EC" id="6.3.2.17" evidence="3"/>
<protein>
    <recommendedName>
        <fullName evidence="3">tetrahydrofolate synthase</fullName>
        <ecNumber evidence="3">6.3.2.17</ecNumber>
    </recommendedName>
    <alternativeName>
        <fullName evidence="9">Tetrahydrofolylpolyglutamate synthase</fullName>
    </alternativeName>
</protein>
<dbReference type="AlphaFoldDB" id="A0A1G6BHW5"/>
<evidence type="ECO:0000259" key="13">
    <source>
        <dbReference type="Pfam" id="PF08245"/>
    </source>
</evidence>
<keyword evidence="4 11" id="KW-0436">Ligase</keyword>
<evidence type="ECO:0000256" key="5">
    <source>
        <dbReference type="ARBA" id="ARBA00022723"/>
    </source>
</evidence>
<keyword evidence="7 11" id="KW-0067">ATP-binding</keyword>
<dbReference type="EMBL" id="FMXR01000010">
    <property type="protein sequence ID" value="SDB20235.1"/>
    <property type="molecule type" value="Genomic_DNA"/>
</dbReference>
<dbReference type="NCBIfam" id="TIGR01499">
    <property type="entry name" value="folC"/>
    <property type="match status" value="1"/>
</dbReference>
<evidence type="ECO:0000313" key="14">
    <source>
        <dbReference type="EMBL" id="SDB20235.1"/>
    </source>
</evidence>
<keyword evidence="15" id="KW-1185">Reference proteome</keyword>
<dbReference type="OrthoDB" id="9809356at2"/>
<dbReference type="InterPro" id="IPR036565">
    <property type="entry name" value="Mur-like_cat_sf"/>
</dbReference>
<evidence type="ECO:0000256" key="1">
    <source>
        <dbReference type="ARBA" id="ARBA00001946"/>
    </source>
</evidence>
<organism evidence="14 15">
    <name type="scientific">Eubacterium oxidoreducens</name>
    <dbReference type="NCBI Taxonomy" id="1732"/>
    <lineage>
        <taxon>Bacteria</taxon>
        <taxon>Bacillati</taxon>
        <taxon>Bacillota</taxon>
        <taxon>Clostridia</taxon>
        <taxon>Eubacteriales</taxon>
        <taxon>Eubacteriaceae</taxon>
        <taxon>Eubacterium</taxon>
    </lineage>
</organism>
<dbReference type="SUPFAM" id="SSF53244">
    <property type="entry name" value="MurD-like peptide ligases, peptide-binding domain"/>
    <property type="match status" value="1"/>
</dbReference>
<dbReference type="FunFam" id="3.40.1190.10:FF:000011">
    <property type="entry name" value="Folylpolyglutamate synthase/dihydrofolate synthase"/>
    <property type="match status" value="1"/>
</dbReference>
<dbReference type="PANTHER" id="PTHR11136:SF0">
    <property type="entry name" value="DIHYDROFOLATE SYNTHETASE-RELATED"/>
    <property type="match status" value="1"/>
</dbReference>
<dbReference type="PIRSF" id="PIRSF001563">
    <property type="entry name" value="Folylpolyglu_synth"/>
    <property type="match status" value="1"/>
</dbReference>
<dbReference type="GO" id="GO:0004326">
    <property type="term" value="F:tetrahydrofolylpolyglutamate synthase activity"/>
    <property type="evidence" value="ECO:0007669"/>
    <property type="project" value="UniProtKB-EC"/>
</dbReference>
<evidence type="ECO:0000256" key="3">
    <source>
        <dbReference type="ARBA" id="ARBA00013025"/>
    </source>
</evidence>
<gene>
    <name evidence="14" type="ORF">SAMN02910417_01540</name>
</gene>
<comment type="catalytic activity">
    <reaction evidence="10">
        <text>(6S)-5,6,7,8-tetrahydrofolyl-(gamma-L-Glu)(n) + L-glutamate + ATP = (6S)-5,6,7,8-tetrahydrofolyl-(gamma-L-Glu)(n+1) + ADP + phosphate + H(+)</text>
        <dbReference type="Rhea" id="RHEA:10580"/>
        <dbReference type="Rhea" id="RHEA-COMP:14738"/>
        <dbReference type="Rhea" id="RHEA-COMP:14740"/>
        <dbReference type="ChEBI" id="CHEBI:15378"/>
        <dbReference type="ChEBI" id="CHEBI:29985"/>
        <dbReference type="ChEBI" id="CHEBI:30616"/>
        <dbReference type="ChEBI" id="CHEBI:43474"/>
        <dbReference type="ChEBI" id="CHEBI:141005"/>
        <dbReference type="ChEBI" id="CHEBI:456216"/>
        <dbReference type="EC" id="6.3.2.17"/>
    </reaction>
</comment>
<dbReference type="GO" id="GO:0005524">
    <property type="term" value="F:ATP binding"/>
    <property type="evidence" value="ECO:0007669"/>
    <property type="project" value="UniProtKB-KW"/>
</dbReference>
<comment type="cofactor">
    <cofactor evidence="1">
        <name>Mg(2+)</name>
        <dbReference type="ChEBI" id="CHEBI:18420"/>
    </cofactor>
</comment>
<dbReference type="Gene3D" id="3.40.1190.10">
    <property type="entry name" value="Mur-like, catalytic domain"/>
    <property type="match status" value="1"/>
</dbReference>
<dbReference type="InterPro" id="IPR018109">
    <property type="entry name" value="Folylpolyglutamate_synth_CS"/>
</dbReference>
<keyword evidence="6 11" id="KW-0547">Nucleotide-binding</keyword>
<dbReference type="SUPFAM" id="SSF53623">
    <property type="entry name" value="MurD-like peptide ligases, catalytic domain"/>
    <property type="match status" value="1"/>
</dbReference>
<reference evidence="14 15" key="1">
    <citation type="submission" date="2016-10" db="EMBL/GenBank/DDBJ databases">
        <authorList>
            <person name="de Groot N.N."/>
        </authorList>
    </citation>
    <scope>NUCLEOTIDE SEQUENCE [LARGE SCALE GENOMIC DNA]</scope>
    <source>
        <strain evidence="14 15">DSM 3217</strain>
    </source>
</reference>
<evidence type="ECO:0000256" key="6">
    <source>
        <dbReference type="ARBA" id="ARBA00022741"/>
    </source>
</evidence>
<proteinExistence type="inferred from homology"/>
<sequence>MIMTYEELIKTIEKARRFDRMPGVEVSGIVLDKLGICLDNLKIIHIAGTNGKGSVAAMLTQILISAGYRVGRFTSPHLIEFTERIAVNGQSISNDDTLRIGEKLLHGDFGVTLTFFDYSFLIAMQYFIEQNCDIIVLETGLGGRLDSTNVVKYPLCSVITRIGLDHMKILGDNLTDIAKEKAGIIKPGRPVVIGMQKEEVYQVLLQQTKQKQCRMYSSQDLEVESLGLNNSNMQEFIYAGKRFELALYGFYQVENAYTVLETIHCLQDEGFCIDEDAVRQGLREVVWPGRMQIISRYPYLLLDGAHNPDGVRALSETLTKWMRRERFTFVMGVMGDKDYMEMVRILAPIADRFVTITLMEERAKKAEELAAEIREEGIDAIAVSSLEEAIGMQKVDEKWVLIGSLYFAGEVLGDI</sequence>
<evidence type="ECO:0000256" key="11">
    <source>
        <dbReference type="PIRNR" id="PIRNR001563"/>
    </source>
</evidence>
<dbReference type="Gene3D" id="3.90.190.20">
    <property type="entry name" value="Mur ligase, C-terminal domain"/>
    <property type="match status" value="1"/>
</dbReference>
<evidence type="ECO:0000259" key="12">
    <source>
        <dbReference type="Pfam" id="PF02875"/>
    </source>
</evidence>
<dbReference type="InterPro" id="IPR013221">
    <property type="entry name" value="Mur_ligase_cen"/>
</dbReference>
<dbReference type="InterPro" id="IPR036615">
    <property type="entry name" value="Mur_ligase_C_dom_sf"/>
</dbReference>
<dbReference type="InterPro" id="IPR001645">
    <property type="entry name" value="Folylpolyglutamate_synth"/>
</dbReference>
<dbReference type="Pfam" id="PF08245">
    <property type="entry name" value="Mur_ligase_M"/>
    <property type="match status" value="1"/>
</dbReference>
<dbReference type="InterPro" id="IPR004101">
    <property type="entry name" value="Mur_ligase_C"/>
</dbReference>
<evidence type="ECO:0000256" key="10">
    <source>
        <dbReference type="ARBA" id="ARBA00047493"/>
    </source>
</evidence>
<evidence type="ECO:0000256" key="7">
    <source>
        <dbReference type="ARBA" id="ARBA00022840"/>
    </source>
</evidence>
<feature type="domain" description="Mur ligase C-terminal" evidence="12">
    <location>
        <begin position="289"/>
        <end position="393"/>
    </location>
</feature>
<feature type="domain" description="Mur ligase central" evidence="13">
    <location>
        <begin position="46"/>
        <end position="259"/>
    </location>
</feature>
<dbReference type="STRING" id="1732.SAMN02910417_01540"/>
<evidence type="ECO:0000313" key="15">
    <source>
        <dbReference type="Proteomes" id="UP000199228"/>
    </source>
</evidence>
<dbReference type="GO" id="GO:0005737">
    <property type="term" value="C:cytoplasm"/>
    <property type="evidence" value="ECO:0007669"/>
    <property type="project" value="TreeGrafter"/>
</dbReference>
<dbReference type="PROSITE" id="PS01011">
    <property type="entry name" value="FOLYLPOLYGLU_SYNT_1"/>
    <property type="match status" value="1"/>
</dbReference>
<evidence type="ECO:0000256" key="2">
    <source>
        <dbReference type="ARBA" id="ARBA00008276"/>
    </source>
</evidence>
<dbReference type="GO" id="GO:0008841">
    <property type="term" value="F:dihydrofolate synthase activity"/>
    <property type="evidence" value="ECO:0007669"/>
    <property type="project" value="TreeGrafter"/>
</dbReference>
<keyword evidence="8" id="KW-0460">Magnesium</keyword>
<evidence type="ECO:0000256" key="9">
    <source>
        <dbReference type="ARBA" id="ARBA00030592"/>
    </source>
</evidence>
<dbReference type="RefSeq" id="WP_090173780.1">
    <property type="nucleotide sequence ID" value="NZ_FMXR01000010.1"/>
</dbReference>
<accession>A0A1G6BHW5</accession>
<dbReference type="GO" id="GO:0046872">
    <property type="term" value="F:metal ion binding"/>
    <property type="evidence" value="ECO:0007669"/>
    <property type="project" value="UniProtKB-KW"/>
</dbReference>
<evidence type="ECO:0000256" key="4">
    <source>
        <dbReference type="ARBA" id="ARBA00022598"/>
    </source>
</evidence>
<dbReference type="PROSITE" id="PS01012">
    <property type="entry name" value="FOLYLPOLYGLU_SYNT_2"/>
    <property type="match status" value="1"/>
</dbReference>
<dbReference type="PANTHER" id="PTHR11136">
    <property type="entry name" value="FOLYLPOLYGLUTAMATE SYNTHASE-RELATED"/>
    <property type="match status" value="1"/>
</dbReference>
<evidence type="ECO:0000256" key="8">
    <source>
        <dbReference type="ARBA" id="ARBA00022842"/>
    </source>
</evidence>